<dbReference type="GO" id="GO:0005829">
    <property type="term" value="C:cytosol"/>
    <property type="evidence" value="ECO:0007669"/>
    <property type="project" value="TreeGrafter"/>
</dbReference>
<dbReference type="Proteomes" id="UP000001052">
    <property type="component" value="Chromosome"/>
</dbReference>
<dbReference type="EMBL" id="CP001734">
    <property type="protein sequence ID" value="ACV67790.1"/>
    <property type="molecule type" value="Genomic_DNA"/>
</dbReference>
<dbReference type="PANTHER" id="PTHR33515:SF1">
    <property type="entry name" value="RIBOSOME-BINDING FACTOR A, CHLOROPLASTIC-RELATED"/>
    <property type="match status" value="1"/>
</dbReference>
<reference evidence="3 4" key="2">
    <citation type="journal article" date="2010" name="Stand. Genomic Sci.">
        <title>Complete genome sequence of Desulfohalobium retbaense type strain (HR(100)).</title>
        <authorList>
            <person name="Spring S."/>
            <person name="Nolan M."/>
            <person name="Lapidus A."/>
            <person name="Glavina Del Rio T."/>
            <person name="Copeland A."/>
            <person name="Tice H."/>
            <person name="Cheng J.F."/>
            <person name="Lucas S."/>
            <person name="Land M."/>
            <person name="Chen F."/>
            <person name="Bruce D."/>
            <person name="Goodwin L."/>
            <person name="Pitluck S."/>
            <person name="Ivanova N."/>
            <person name="Mavromatis K."/>
            <person name="Mikhailova N."/>
            <person name="Pati A."/>
            <person name="Chen A."/>
            <person name="Palaniappan K."/>
            <person name="Hauser L."/>
            <person name="Chang Y.J."/>
            <person name="Jeffries C.D."/>
            <person name="Munk C."/>
            <person name="Kiss H."/>
            <person name="Chain P."/>
            <person name="Han C."/>
            <person name="Brettin T."/>
            <person name="Detter J.C."/>
            <person name="Schuler E."/>
            <person name="Goker M."/>
            <person name="Rohde M."/>
            <person name="Bristow J."/>
            <person name="Eisen J.A."/>
            <person name="Markowitz V."/>
            <person name="Hugenholtz P."/>
            <person name="Kyrpides N.C."/>
            <person name="Klenk H.P."/>
        </authorList>
    </citation>
    <scope>NUCLEOTIDE SEQUENCE [LARGE SCALE GENOMIC DNA]</scope>
    <source>
        <strain evidence="3 4">DSM 5692</strain>
    </source>
</reference>
<dbReference type="Gene3D" id="3.30.300.20">
    <property type="match status" value="1"/>
</dbReference>
<dbReference type="HAMAP" id="MF_00003">
    <property type="entry name" value="RbfA"/>
    <property type="match status" value="1"/>
</dbReference>
<accession>C8X0G5</accession>
<dbReference type="STRING" id="485915.Dret_0493"/>
<gene>
    <name evidence="2" type="primary">rbfA</name>
    <name evidence="3" type="ordered locus">Dret_0493</name>
</gene>
<dbReference type="SUPFAM" id="SSF89919">
    <property type="entry name" value="Ribosome-binding factor A, RbfA"/>
    <property type="match status" value="1"/>
</dbReference>
<dbReference type="InterPro" id="IPR015946">
    <property type="entry name" value="KH_dom-like_a/b"/>
</dbReference>
<comment type="function">
    <text evidence="2">One of several proteins that assist in the late maturation steps of the functional core of the 30S ribosomal subunit. Associates with free 30S ribosomal subunits (but not with 30S subunits that are part of 70S ribosomes or polysomes). Required for efficient processing of 16S rRNA. May interact with the 5'-terminal helix region of 16S rRNA.</text>
</comment>
<dbReference type="PROSITE" id="PS01319">
    <property type="entry name" value="RBFA"/>
    <property type="match status" value="1"/>
</dbReference>
<dbReference type="InterPro" id="IPR000238">
    <property type="entry name" value="RbfA"/>
</dbReference>
<proteinExistence type="inferred from homology"/>
<comment type="subcellular location">
    <subcellularLocation>
        <location evidence="2">Cytoplasm</location>
    </subcellularLocation>
</comment>
<dbReference type="HOGENOM" id="CLU_089475_5_1_7"/>
<dbReference type="PANTHER" id="PTHR33515">
    <property type="entry name" value="RIBOSOME-BINDING FACTOR A, CHLOROPLASTIC-RELATED"/>
    <property type="match status" value="1"/>
</dbReference>
<reference evidence="4" key="1">
    <citation type="submission" date="2009-09" db="EMBL/GenBank/DDBJ databases">
        <title>The complete chromosome of Desulfohalobium retbaense DSM 5692.</title>
        <authorList>
            <consortium name="US DOE Joint Genome Institute (JGI-PGF)"/>
            <person name="Lucas S."/>
            <person name="Copeland A."/>
            <person name="Lapidus A."/>
            <person name="Glavina del Rio T."/>
            <person name="Dalin E."/>
            <person name="Tice H."/>
            <person name="Bruce D."/>
            <person name="Goodwin L."/>
            <person name="Pitluck S."/>
            <person name="Kyrpides N."/>
            <person name="Mavromatis K."/>
            <person name="Ivanova N."/>
            <person name="Mikhailova N."/>
            <person name="Munk A.C."/>
            <person name="Brettin T."/>
            <person name="Detter J.C."/>
            <person name="Han C."/>
            <person name="Tapia R."/>
            <person name="Larimer F."/>
            <person name="Land M."/>
            <person name="Hauser L."/>
            <person name="Markowitz V."/>
            <person name="Cheng J.-F."/>
            <person name="Hugenholtz P."/>
            <person name="Woyke T."/>
            <person name="Wu D."/>
            <person name="Spring S."/>
            <person name="Klenk H.-P."/>
            <person name="Eisen J.A."/>
        </authorList>
    </citation>
    <scope>NUCLEOTIDE SEQUENCE [LARGE SCALE GENOMIC DNA]</scope>
    <source>
        <strain evidence="4">DSM 5692</strain>
    </source>
</reference>
<dbReference type="KEGG" id="drt:Dret_0493"/>
<organism evidence="3 4">
    <name type="scientific">Desulfohalobium retbaense (strain ATCC 49708 / DSM 5692 / JCM 16813 / HR100)</name>
    <dbReference type="NCBI Taxonomy" id="485915"/>
    <lineage>
        <taxon>Bacteria</taxon>
        <taxon>Pseudomonadati</taxon>
        <taxon>Thermodesulfobacteriota</taxon>
        <taxon>Desulfovibrionia</taxon>
        <taxon>Desulfovibrionales</taxon>
        <taxon>Desulfohalobiaceae</taxon>
        <taxon>Desulfohalobium</taxon>
    </lineage>
</organism>
<dbReference type="RefSeq" id="WP_015750948.1">
    <property type="nucleotide sequence ID" value="NC_013223.1"/>
</dbReference>
<dbReference type="eggNOG" id="COG0858">
    <property type="taxonomic scope" value="Bacteria"/>
</dbReference>
<comment type="subunit">
    <text evidence="2">Monomer. Binds 30S ribosomal subunits, but not 50S ribosomal subunits or 70S ribosomes.</text>
</comment>
<dbReference type="GO" id="GO:0043024">
    <property type="term" value="F:ribosomal small subunit binding"/>
    <property type="evidence" value="ECO:0007669"/>
    <property type="project" value="TreeGrafter"/>
</dbReference>
<evidence type="ECO:0000256" key="2">
    <source>
        <dbReference type="HAMAP-Rule" id="MF_00003"/>
    </source>
</evidence>
<dbReference type="NCBIfam" id="TIGR00082">
    <property type="entry name" value="rbfA"/>
    <property type="match status" value="1"/>
</dbReference>
<evidence type="ECO:0000313" key="3">
    <source>
        <dbReference type="EMBL" id="ACV67790.1"/>
    </source>
</evidence>
<evidence type="ECO:0000313" key="4">
    <source>
        <dbReference type="Proteomes" id="UP000001052"/>
    </source>
</evidence>
<keyword evidence="2" id="KW-0963">Cytoplasm</keyword>
<evidence type="ECO:0000256" key="1">
    <source>
        <dbReference type="ARBA" id="ARBA00022517"/>
    </source>
</evidence>
<dbReference type="OrthoDB" id="307788at2"/>
<sequence length="120" mass="13813">MHRGTTRRAQRMGDTIMREIGHLLVEEAKDPRLQLVTISGVRMNRNLQVAEVLFTHPEGRDKEQEIITALESASGFLRTALGKRLRLRFVPQLRFTWDTFLEDMVYEHPTPVGDPDTDPS</sequence>
<dbReference type="AlphaFoldDB" id="C8X0G5"/>
<dbReference type="InterPro" id="IPR020053">
    <property type="entry name" value="Ribosome-bd_factorA_CS"/>
</dbReference>
<dbReference type="GO" id="GO:0030490">
    <property type="term" value="P:maturation of SSU-rRNA"/>
    <property type="evidence" value="ECO:0007669"/>
    <property type="project" value="UniProtKB-UniRule"/>
</dbReference>
<comment type="similarity">
    <text evidence="2">Belongs to the RbfA family.</text>
</comment>
<protein>
    <recommendedName>
        <fullName evidence="2">Ribosome-binding factor A</fullName>
    </recommendedName>
</protein>
<dbReference type="Pfam" id="PF02033">
    <property type="entry name" value="RBFA"/>
    <property type="match status" value="1"/>
</dbReference>
<keyword evidence="4" id="KW-1185">Reference proteome</keyword>
<name>C8X0G5_DESRD</name>
<keyword evidence="1 2" id="KW-0690">Ribosome biogenesis</keyword>
<dbReference type="InterPro" id="IPR023799">
    <property type="entry name" value="RbfA_dom_sf"/>
</dbReference>